<name>A0A1Y2LET6_9PROT</name>
<keyword evidence="5 6" id="KW-0472">Membrane</keyword>
<feature type="transmembrane region" description="Helical" evidence="6">
    <location>
        <begin position="169"/>
        <end position="188"/>
    </location>
</feature>
<keyword evidence="4 6" id="KW-1133">Transmembrane helix</keyword>
<feature type="transmembrane region" description="Helical" evidence="6">
    <location>
        <begin position="359"/>
        <end position="378"/>
    </location>
</feature>
<evidence type="ECO:0000256" key="4">
    <source>
        <dbReference type="ARBA" id="ARBA00022989"/>
    </source>
</evidence>
<evidence type="ECO:0000313" key="7">
    <source>
        <dbReference type="EMBL" id="OSQ49598.1"/>
    </source>
</evidence>
<feature type="transmembrane region" description="Helical" evidence="6">
    <location>
        <begin position="325"/>
        <end position="347"/>
    </location>
</feature>
<feature type="transmembrane region" description="Helical" evidence="6">
    <location>
        <begin position="246"/>
        <end position="271"/>
    </location>
</feature>
<evidence type="ECO:0000256" key="6">
    <source>
        <dbReference type="SAM" id="Phobius"/>
    </source>
</evidence>
<evidence type="ECO:0000313" key="8">
    <source>
        <dbReference type="Proteomes" id="UP000193396"/>
    </source>
</evidence>
<evidence type="ECO:0000256" key="1">
    <source>
        <dbReference type="ARBA" id="ARBA00004651"/>
    </source>
</evidence>
<dbReference type="InterPro" id="IPR002797">
    <property type="entry name" value="Polysacc_synth"/>
</dbReference>
<dbReference type="InterPro" id="IPR050833">
    <property type="entry name" value="Poly_Biosynth_Transport"/>
</dbReference>
<dbReference type="STRING" id="1293890.TALK_04525"/>
<feature type="transmembrane region" description="Helical" evidence="6">
    <location>
        <begin position="82"/>
        <end position="102"/>
    </location>
</feature>
<evidence type="ECO:0000256" key="2">
    <source>
        <dbReference type="ARBA" id="ARBA00022475"/>
    </source>
</evidence>
<comment type="subcellular location">
    <subcellularLocation>
        <location evidence="1">Cell membrane</location>
        <topology evidence="1">Multi-pass membrane protein</topology>
    </subcellularLocation>
</comment>
<feature type="transmembrane region" description="Helical" evidence="6">
    <location>
        <begin position="292"/>
        <end position="313"/>
    </location>
</feature>
<keyword evidence="8" id="KW-1185">Reference proteome</keyword>
<evidence type="ECO:0008006" key="9">
    <source>
        <dbReference type="Google" id="ProtNLM"/>
    </source>
</evidence>
<dbReference type="EMBL" id="JFKB01000002">
    <property type="protein sequence ID" value="OSQ49598.1"/>
    <property type="molecule type" value="Genomic_DNA"/>
</dbReference>
<feature type="transmembrane region" description="Helical" evidence="6">
    <location>
        <begin position="108"/>
        <end position="129"/>
    </location>
</feature>
<feature type="transmembrane region" description="Helical" evidence="6">
    <location>
        <begin position="34"/>
        <end position="61"/>
    </location>
</feature>
<dbReference type="Pfam" id="PF01943">
    <property type="entry name" value="Polysacc_synt"/>
    <property type="match status" value="1"/>
</dbReference>
<comment type="caution">
    <text evidence="7">The sequence shown here is derived from an EMBL/GenBank/DDBJ whole genome shotgun (WGS) entry which is preliminary data.</text>
</comment>
<protein>
    <recommendedName>
        <fullName evidence="9">Polysaccharide biosynthesis protein C-terminal domain-containing protein</fullName>
    </recommendedName>
</protein>
<dbReference type="AlphaFoldDB" id="A0A1Y2LET6"/>
<keyword evidence="3 6" id="KW-0812">Transmembrane</keyword>
<dbReference type="OrthoDB" id="9800982at2"/>
<feature type="transmembrane region" description="Helical" evidence="6">
    <location>
        <begin position="384"/>
        <end position="402"/>
    </location>
</feature>
<sequence length="421" mass="45032">MKFAAIFVLFANAFSAGMMFLASVFISRYGGKDLFGFFSVVLGLIISATPVVTVGMDAAIVKFLPQYRNEGRRQLISGMPRFVVLFSGFISIVGGVVLGWILVQFRNYGWEIGFAAGACLPLAVMLTVLQSTIRADGNVSRAVVGEAIIRPLVFGLLLLLLQFTLLNQLSLFAVVGAYALALLGANVVASMHVNWRGEFHPEKTDIRLWFQFGLNVLFSNFSIALLNQSPVIVAGIVLSAFDAGELGAVIRLAMLVAFALTAVNSVISPFLSRAMSLGDKVELQSLVTRATAFSLLVAVPVCGAFYAFAPLLLSVFGESYQGAVPYLRMMLVAYGVQTAAGSSVALLNMTGIHRATTKIVVTWAILTVLGLFAAMNYAGMFGGVIVAALSVAGYPVLLAFLCHKTLGIDPTVLSLRFLIRK</sequence>
<evidence type="ECO:0000256" key="3">
    <source>
        <dbReference type="ARBA" id="ARBA00022692"/>
    </source>
</evidence>
<organism evidence="7 8">
    <name type="scientific">Thalassospira alkalitolerans</name>
    <dbReference type="NCBI Taxonomy" id="1293890"/>
    <lineage>
        <taxon>Bacteria</taxon>
        <taxon>Pseudomonadati</taxon>
        <taxon>Pseudomonadota</taxon>
        <taxon>Alphaproteobacteria</taxon>
        <taxon>Rhodospirillales</taxon>
        <taxon>Thalassospiraceae</taxon>
        <taxon>Thalassospira</taxon>
    </lineage>
</organism>
<gene>
    <name evidence="7" type="ORF">TALK_04525</name>
</gene>
<accession>A0A1Y2LET6</accession>
<proteinExistence type="predicted"/>
<feature type="transmembrane region" description="Helical" evidence="6">
    <location>
        <begin position="141"/>
        <end position="163"/>
    </location>
</feature>
<keyword evidence="2" id="KW-1003">Cell membrane</keyword>
<dbReference type="GO" id="GO:0005886">
    <property type="term" value="C:plasma membrane"/>
    <property type="evidence" value="ECO:0007669"/>
    <property type="project" value="UniProtKB-SubCell"/>
</dbReference>
<dbReference type="PANTHER" id="PTHR30250">
    <property type="entry name" value="PST FAMILY PREDICTED COLANIC ACID TRANSPORTER"/>
    <property type="match status" value="1"/>
</dbReference>
<evidence type="ECO:0000256" key="5">
    <source>
        <dbReference type="ARBA" id="ARBA00023136"/>
    </source>
</evidence>
<feature type="transmembrane region" description="Helical" evidence="6">
    <location>
        <begin position="208"/>
        <end position="226"/>
    </location>
</feature>
<dbReference type="PANTHER" id="PTHR30250:SF11">
    <property type="entry name" value="O-ANTIGEN TRANSPORTER-RELATED"/>
    <property type="match status" value="1"/>
</dbReference>
<dbReference type="Proteomes" id="UP000193396">
    <property type="component" value="Unassembled WGS sequence"/>
</dbReference>
<dbReference type="RefSeq" id="WP_085616280.1">
    <property type="nucleotide sequence ID" value="NZ_JFKB01000002.1"/>
</dbReference>
<reference evidence="7 8" key="1">
    <citation type="submission" date="2014-03" db="EMBL/GenBank/DDBJ databases">
        <title>The draft genome sequence of Thalassospira alkalitolerans JCM 18968.</title>
        <authorList>
            <person name="Lai Q."/>
            <person name="Shao Z."/>
        </authorList>
    </citation>
    <scope>NUCLEOTIDE SEQUENCE [LARGE SCALE GENOMIC DNA]</scope>
    <source>
        <strain evidence="7 8">JCM 18968</strain>
    </source>
</reference>